<accession>A0A1B1Y9H2</accession>
<evidence type="ECO:0000256" key="2">
    <source>
        <dbReference type="SAM" id="SignalP"/>
    </source>
</evidence>
<reference evidence="3 4" key="1">
    <citation type="submission" date="2016-02" db="EMBL/GenBank/DDBJ databases">
        <authorList>
            <person name="Wen L."/>
            <person name="He K."/>
            <person name="Yang H."/>
        </authorList>
    </citation>
    <scope>NUCLEOTIDE SEQUENCE [LARGE SCALE GENOMIC DNA]</scope>
    <source>
        <strain evidence="3 4">CZ1127</strain>
    </source>
</reference>
<dbReference type="PANTHER" id="PTHR30203">
    <property type="entry name" value="OUTER MEMBRANE CATION EFFLUX PROTEIN"/>
    <property type="match status" value="1"/>
</dbReference>
<comment type="similarity">
    <text evidence="1">Belongs to the outer membrane factor (OMF) (TC 1.B.17) family.</text>
</comment>
<gene>
    <name evidence="3" type="ORF">AXE80_04455</name>
</gene>
<dbReference type="AlphaFoldDB" id="A0A1B1Y9H2"/>
<dbReference type="GO" id="GO:0015562">
    <property type="term" value="F:efflux transmembrane transporter activity"/>
    <property type="evidence" value="ECO:0007669"/>
    <property type="project" value="InterPro"/>
</dbReference>
<dbReference type="Pfam" id="PF02321">
    <property type="entry name" value="OEP"/>
    <property type="match status" value="1"/>
</dbReference>
<feature type="signal peptide" evidence="2">
    <location>
        <begin position="1"/>
        <end position="26"/>
    </location>
</feature>
<dbReference type="OrthoDB" id="1680428at2"/>
<dbReference type="KEGG" id="wfu:AXE80_04455"/>
<keyword evidence="2" id="KW-0732">Signal</keyword>
<evidence type="ECO:0000256" key="1">
    <source>
        <dbReference type="ARBA" id="ARBA00007613"/>
    </source>
</evidence>
<sequence length="411" mass="47329">MKDLKIKYLSLFTLCFTLFTIPLATAQNIESYVSEALENNPTIKRFEWKHKLMQEKTNEVDNIPNTEFGLGYFVSKPETRVGAQDFKVSVKQMFPWFGTITSRENYANAVAEVSYEDIAIAQRKLVSDVHQSYYSLYTLKEQNKIIDENLALLKVYETMALASVESGKATAVQVLRIQMRENELIALKQELLETYQSEKTAFSKLLNRNSSDGITVVDTLKIPKQEHVVLDSLNIHPELIKFDKLYASVEKSELLNQKNKAPMLGIGLDYISVTERPNMTLADNGKDILMPMVTLSIPIFNKKYSSKTKQNQLAQKEIVSQKRERQNKLETLLSKAVHQKTSAKKSYDLQLQNIIKTKNAEEILIKKYETENIDFYEVLELQQLQLKFQMNQIAALKKYFMAETVINYLSK</sequence>
<name>A0A1B1Y9H2_9FLAO</name>
<dbReference type="STRING" id="1790137.AXE80_04455"/>
<protein>
    <submittedName>
        <fullName evidence="3">Transporter</fullName>
    </submittedName>
</protein>
<proteinExistence type="inferred from homology"/>
<dbReference type="InterPro" id="IPR003423">
    <property type="entry name" value="OMP_efflux"/>
</dbReference>
<organism evidence="3 4">
    <name type="scientific">Wenyingzhuangia fucanilytica</name>
    <dbReference type="NCBI Taxonomy" id="1790137"/>
    <lineage>
        <taxon>Bacteria</taxon>
        <taxon>Pseudomonadati</taxon>
        <taxon>Bacteroidota</taxon>
        <taxon>Flavobacteriia</taxon>
        <taxon>Flavobacteriales</taxon>
        <taxon>Flavobacteriaceae</taxon>
        <taxon>Wenyingzhuangia</taxon>
    </lineage>
</organism>
<dbReference type="EMBL" id="CP014224">
    <property type="protein sequence ID" value="ANW97431.1"/>
    <property type="molecule type" value="Genomic_DNA"/>
</dbReference>
<keyword evidence="4" id="KW-1185">Reference proteome</keyword>
<dbReference type="InterPro" id="IPR010131">
    <property type="entry name" value="MdtP/NodT-like"/>
</dbReference>
<feature type="chain" id="PRO_5008532616" evidence="2">
    <location>
        <begin position="27"/>
        <end position="411"/>
    </location>
</feature>
<dbReference type="Gene3D" id="1.20.1600.10">
    <property type="entry name" value="Outer membrane efflux proteins (OEP)"/>
    <property type="match status" value="1"/>
</dbReference>
<evidence type="ECO:0000313" key="3">
    <source>
        <dbReference type="EMBL" id="ANW97431.1"/>
    </source>
</evidence>
<dbReference type="Proteomes" id="UP000092967">
    <property type="component" value="Chromosome"/>
</dbReference>
<dbReference type="SUPFAM" id="SSF56954">
    <property type="entry name" value="Outer membrane efflux proteins (OEP)"/>
    <property type="match status" value="1"/>
</dbReference>
<evidence type="ECO:0000313" key="4">
    <source>
        <dbReference type="Proteomes" id="UP000092967"/>
    </source>
</evidence>